<evidence type="ECO:0000313" key="1">
    <source>
        <dbReference type="EMBL" id="KAH6935061.1"/>
    </source>
</evidence>
<accession>A0ACB7SM75</accession>
<dbReference type="Proteomes" id="UP000821845">
    <property type="component" value="Chromosome 3"/>
</dbReference>
<proteinExistence type="predicted"/>
<evidence type="ECO:0000313" key="2">
    <source>
        <dbReference type="Proteomes" id="UP000821845"/>
    </source>
</evidence>
<sequence length="1497" mass="170670">MYVTDADGQCTLGSTAERFDCHPENNATEEACRARGCCWRSVTTCSERPDVPACFFPKDYVGYRVEGIASGDEGIRIKLTRQTPSGVDDDVKSVDVNVVYYDRDTIVDTTRDRFVPPLPEISPKTFKGRRDYVVNASTCGVVSVHRLDDRSTAVFQANLSRLVFTDYFLQLSTLMPTDIIYGLGEQWSALRRSVDWKRYYLFTRDGAPRPDANLYGAHPFYVALESGGTSHGIYLHNSNFIEVLLQPKPAATFRTLGGILDFFVFTGPSPGHVVQQYQSVVGFPAMPPYWGLGFHLCRYGYGTLNRTREVMENNIRVGIPLDVQWNDIDYMDSQNDFTYDKYAYAGLPDFVSKVHEGGRHYVMIFDPGVSGSETPGTYPPYDDGVEMDVFVKNVTGGIVYAKVWNNVSTVFPDFTHPNSTRYWTRQFRRFHGTVPFDGAWIDMNEPSNFYNGHEDGCPRDQKVERPPYVPSQDPLCTRTLCMSDQHYSSSHYNLHSVYSQLEARATYRALVKIRHKRPFIISRSTSPGQGAWSGHWSGDIESSWTDMRLSIPNVLSFGMYGIPLSGADICGFAGNTTVELCARWQVLGAFYPFARNHNGLFVKDQDPYSMGPEVVQATRIALTARYAILPYLYTLFYRSHVCGETVARALFFEFPEDPITYDIDEQFMWGSALLISPALYKDLLNVKHKRGSNITLTFGGAVVTGVDARPHSVAIVGGRPLSFSYSQTEQRWQVWQPTAAGGIPCAGQRCGATNHGARASAAAMRRHRQAALLTLVVAVLGIPVLLLLYLDGKSQAPEDNLLGFTKREAVLADRVREVEQQNQMLRRQLSLSRQQLMQLMQREAHNGSDVNLLPCPTRGGNELPEVPKCEVLQVAIVCAGYNASRSVITLVKSILFYRKNPLHFHFISDAVAHLVLQTLFRSWNMPAVEVSFYLADNLQGEVSWIPNKHYSGVYGLMKLVLPKALPDTLDKASTVIVLDTDITFASDIAELWRIFHKYSSKQAIGLVENQSDWYLGKLWKNHRPWPALGRGFNTGVILLRLQRLRERNWMQMWKLIAEKELISMWFTSLADQDIFNAVLKQHTELLFRLPCQWNVQLSDNTLMQLCYSEVQELKIIHWNSPKKLKVKNKHVEFFRNLYLTFLEYDGNLLRRELIGCNGTTSSSAGVHASHVQDALNLLDEDDPCYDFRRARVAQHRTHLYYIEYDYEPSPEGNDVTLVAQLSMDRLQMVEAVCKHWEGPISLALYMSDSEVQQFLSYTLSSEILQSRKNVGYHIVYKDGTFYPVNMLRNVALQQVNTPFVFLTDIDFLPMHGLYEYLKRSVFALGLESSRKALIVPAFETQRYRLSFPKTKAELLSMLDMGTLFTFRYHVWQKGHAPTNYAKWRTATTPYLVNWEPNFEPYVVVKRDVPEYDKRFVGFGWNKVSHIMELHAQGYEFVVLPNGFMVHMPHAPSLDIARFRSSSQYRKCLSLLKSEFARDLSLRYGRTFSASPDRRRRR</sequence>
<comment type="caution">
    <text evidence="1">The sequence shown here is derived from an EMBL/GenBank/DDBJ whole genome shotgun (WGS) entry which is preliminary data.</text>
</comment>
<keyword evidence="2" id="KW-1185">Reference proteome</keyword>
<dbReference type="EMBL" id="CM023483">
    <property type="protein sequence ID" value="KAH6935061.1"/>
    <property type="molecule type" value="Genomic_DNA"/>
</dbReference>
<name>A0ACB7SM75_HYAAI</name>
<organism evidence="1 2">
    <name type="scientific">Hyalomma asiaticum</name>
    <name type="common">Tick</name>
    <dbReference type="NCBI Taxonomy" id="266040"/>
    <lineage>
        <taxon>Eukaryota</taxon>
        <taxon>Metazoa</taxon>
        <taxon>Ecdysozoa</taxon>
        <taxon>Arthropoda</taxon>
        <taxon>Chelicerata</taxon>
        <taxon>Arachnida</taxon>
        <taxon>Acari</taxon>
        <taxon>Parasitiformes</taxon>
        <taxon>Ixodida</taxon>
        <taxon>Ixodoidea</taxon>
        <taxon>Ixodidae</taxon>
        <taxon>Hyalomminae</taxon>
        <taxon>Hyalomma</taxon>
    </lineage>
</organism>
<protein>
    <submittedName>
        <fullName evidence="1">Uncharacterized protein</fullName>
    </submittedName>
</protein>
<reference evidence="1" key="1">
    <citation type="submission" date="2020-05" db="EMBL/GenBank/DDBJ databases">
        <title>Large-scale comparative analyses of tick genomes elucidate their genetic diversity and vector capacities.</title>
        <authorList>
            <person name="Jia N."/>
            <person name="Wang J."/>
            <person name="Shi W."/>
            <person name="Du L."/>
            <person name="Sun Y."/>
            <person name="Zhan W."/>
            <person name="Jiang J."/>
            <person name="Wang Q."/>
            <person name="Zhang B."/>
            <person name="Ji P."/>
            <person name="Sakyi L.B."/>
            <person name="Cui X."/>
            <person name="Yuan T."/>
            <person name="Jiang B."/>
            <person name="Yang W."/>
            <person name="Lam T.T.-Y."/>
            <person name="Chang Q."/>
            <person name="Ding S."/>
            <person name="Wang X."/>
            <person name="Zhu J."/>
            <person name="Ruan X."/>
            <person name="Zhao L."/>
            <person name="Wei J."/>
            <person name="Que T."/>
            <person name="Du C."/>
            <person name="Cheng J."/>
            <person name="Dai P."/>
            <person name="Han X."/>
            <person name="Huang E."/>
            <person name="Gao Y."/>
            <person name="Liu J."/>
            <person name="Shao H."/>
            <person name="Ye R."/>
            <person name="Li L."/>
            <person name="Wei W."/>
            <person name="Wang X."/>
            <person name="Wang C."/>
            <person name="Yang T."/>
            <person name="Huo Q."/>
            <person name="Li W."/>
            <person name="Guo W."/>
            <person name="Chen H."/>
            <person name="Zhou L."/>
            <person name="Ni X."/>
            <person name="Tian J."/>
            <person name="Zhou Y."/>
            <person name="Sheng Y."/>
            <person name="Liu T."/>
            <person name="Pan Y."/>
            <person name="Xia L."/>
            <person name="Li J."/>
            <person name="Zhao F."/>
            <person name="Cao W."/>
        </authorList>
    </citation>
    <scope>NUCLEOTIDE SEQUENCE</scope>
    <source>
        <strain evidence="1">Hyas-2018</strain>
    </source>
</reference>
<gene>
    <name evidence="1" type="ORF">HPB50_003146</name>
</gene>